<dbReference type="PANTHER" id="PTHR13091">
    <property type="entry name" value="AMPLIFIED IN BREAST CANCER 2-RELATED"/>
    <property type="match status" value="1"/>
</dbReference>
<evidence type="ECO:0000256" key="1">
    <source>
        <dbReference type="ARBA" id="ARBA00006443"/>
    </source>
</evidence>
<dbReference type="PANTHER" id="PTHR13091:SF0">
    <property type="entry name" value="NONSENSE-MEDIATED MRNA DECAY FACTOR SMG8"/>
    <property type="match status" value="1"/>
</dbReference>
<feature type="compositionally biased region" description="Pro residues" evidence="4">
    <location>
        <begin position="19"/>
        <end position="41"/>
    </location>
</feature>
<feature type="compositionally biased region" description="Polar residues" evidence="4">
    <location>
        <begin position="765"/>
        <end position="783"/>
    </location>
</feature>
<reference evidence="5" key="1">
    <citation type="submission" date="2022-08" db="EMBL/GenBank/DDBJ databases">
        <authorList>
            <person name="Marques A."/>
        </authorList>
    </citation>
    <scope>NUCLEOTIDE SEQUENCE</scope>
    <source>
        <strain evidence="5">RhyPub2mFocal</strain>
        <tissue evidence="5">Leaves</tissue>
    </source>
</reference>
<dbReference type="GO" id="GO:0000184">
    <property type="term" value="P:nuclear-transcribed mRNA catabolic process, nonsense-mediated decay"/>
    <property type="evidence" value="ECO:0007669"/>
    <property type="project" value="UniProtKB-KW"/>
</dbReference>
<keyword evidence="6" id="KW-1185">Reference proteome</keyword>
<evidence type="ECO:0000313" key="6">
    <source>
        <dbReference type="Proteomes" id="UP001140206"/>
    </source>
</evidence>
<name>A0AAV8EAH4_9POAL</name>
<dbReference type="AlphaFoldDB" id="A0AAV8EAH4"/>
<evidence type="ECO:0000256" key="2">
    <source>
        <dbReference type="ARBA" id="ARBA00023161"/>
    </source>
</evidence>
<dbReference type="Proteomes" id="UP001140206">
    <property type="component" value="Chromosome 3"/>
</dbReference>
<dbReference type="InterPro" id="IPR019354">
    <property type="entry name" value="SMG8-like"/>
</dbReference>
<organism evidence="5 6">
    <name type="scientific">Rhynchospora pubera</name>
    <dbReference type="NCBI Taxonomy" id="906938"/>
    <lineage>
        <taxon>Eukaryota</taxon>
        <taxon>Viridiplantae</taxon>
        <taxon>Streptophyta</taxon>
        <taxon>Embryophyta</taxon>
        <taxon>Tracheophyta</taxon>
        <taxon>Spermatophyta</taxon>
        <taxon>Magnoliopsida</taxon>
        <taxon>Liliopsida</taxon>
        <taxon>Poales</taxon>
        <taxon>Cyperaceae</taxon>
        <taxon>Cyperoideae</taxon>
        <taxon>Rhynchosporeae</taxon>
        <taxon>Rhynchospora</taxon>
    </lineage>
</organism>
<proteinExistence type="inferred from homology"/>
<accession>A0AAV8EAH4</accession>
<feature type="region of interest" description="Disordered" evidence="4">
    <location>
        <begin position="1"/>
        <end position="42"/>
    </location>
</feature>
<evidence type="ECO:0000313" key="5">
    <source>
        <dbReference type="EMBL" id="KAJ4778430.1"/>
    </source>
</evidence>
<dbReference type="Pfam" id="PF10220">
    <property type="entry name" value="Smg8_Smg9"/>
    <property type="match status" value="3"/>
</dbReference>
<keyword evidence="2" id="KW-0866">Nonsense-mediated mRNA decay</keyword>
<evidence type="ECO:0000256" key="4">
    <source>
        <dbReference type="SAM" id="MobiDB-lite"/>
    </source>
</evidence>
<comment type="similarity">
    <text evidence="1">Belongs to the SMG8 family.</text>
</comment>
<gene>
    <name evidence="5" type="ORF">LUZ62_062687</name>
</gene>
<protein>
    <recommendedName>
        <fullName evidence="3">Nonsense-mediated mRNA decay factor SMG8</fullName>
    </recommendedName>
</protein>
<comment type="caution">
    <text evidence="5">The sequence shown here is derived from an EMBL/GenBank/DDBJ whole genome shotgun (WGS) entry which is preliminary data.</text>
</comment>
<dbReference type="EMBL" id="JAMFTS010000003">
    <property type="protein sequence ID" value="KAJ4778430.1"/>
    <property type="molecule type" value="Genomic_DNA"/>
</dbReference>
<feature type="region of interest" description="Disordered" evidence="4">
    <location>
        <begin position="748"/>
        <end position="783"/>
    </location>
</feature>
<sequence length="1043" mass="114273">MDPSVGAAVRVLSRAPLPSSTPPTSSPSLTPPSVAPSPPSTSAPHDGIVVVGFVGSSSSTDLSQLINRIVDSNTFGSGRLDKDLIGSNGSDWFRHRKVSYHFDAEKGIVFLQFSSSLSSLESLSMSSSSSSSSSSYWVDGSLPELEESELEDLKGMLFMFSVCHVIIFVHDGLRFDTQVLKKFRLLQTSKQALSQFIKFDDTPKSNSNADPSSATTHTNTSFPQLVQRGHHVPVTSSSLSASMGQSSPVILFVLQDSISDPSTSVSTTDNATFGKADSSFRKRLIASLDAQLRFLMKKLHLSLRVTGKSSYLPLFSLDASRVITLIDRSTNRKGEPLNDLTGLIDTLLTSKLSVDFLTNEKTSHFTNNEEVQIIRDFIFRQSEMLRGCGGGAAGNSGSNSVSGVGMAAAAIAAVTSSATVKPVMGLELPGLDKWLSASTLILNSLTSSEKIFTEGKSENNINIEAALSCLERGANVNTKFSVSWCESALPVAREVYLRDLPPFYRTCTHKEHLTKALEAFRAAVKGPAVNAFVIKLEKDCNSIWENGRQQCDVSSLTGKPCMLQRHNMDDSVVKRQHCSGYFFLHACACGRSRTLRDDPFDIETANVKFCVLPRCEGLLPTVEIPPAVGVSPIMNSAWRLMRVGGAGYYKPEKGLLQTGFCIREKYLFQWKIRNALDTVANDQSSMVESSEMISEGREMHQLNVSSKKQVTADLGIHFGKGLPTSTTKKPFAEVVAGTIMTDTDFPALQKMHPKPSVNHKDTKQNKSSGPQNETKNKSKNFSQDIKVGDNVVTVINKDEGTKENKSMREFIVFVGFEHECPHGHRFLLSEKHLKGLDSPFLCEKDQQRNVVNKKGFPAKVLQASTTNANKLKEVSVKHSGQPVGMSGVADENEKYRDGGRAYSLLNRNLPIFMNCPHCGRSEKHDSRKIRFSGTISQLQRIIIVTPPFPVLLATCPVVQFEDSCLPDSVSNREQQSKFGFGSRIMLPPDSFLTLKLPFIYGVETDKGGLYPLNPLEHQPERTAWLVEGTALQLVSIGNFHTVV</sequence>
<evidence type="ECO:0000256" key="3">
    <source>
        <dbReference type="ARBA" id="ARBA00029509"/>
    </source>
</evidence>